<feature type="transmembrane region" description="Helical" evidence="1">
    <location>
        <begin position="5"/>
        <end position="24"/>
    </location>
</feature>
<sequence>MDKRLYYRIMLPTALLALLIFLIPRIPIRSILGFLVMLSGLGFYYYTLHKTKISKQKEKV</sequence>
<proteinExistence type="predicted"/>
<dbReference type="AlphaFoldDB" id="A0A2S7MET3"/>
<dbReference type="EMBL" id="VYUT01000008">
    <property type="protein sequence ID" value="KAA9205721.1"/>
    <property type="molecule type" value="Genomic_DNA"/>
</dbReference>
<reference evidence="2 7" key="3">
    <citation type="submission" date="2019-09" db="EMBL/GenBank/DDBJ databases">
        <title>Vancomyinc resistant enterococci isolated from farm animals in Switzerland.</title>
        <authorList>
            <person name="Stevens M.J.A."/>
            <person name="Stephan R."/>
            <person name="Morach M."/>
            <person name="Nuesch-Inderbinen M."/>
        </authorList>
    </citation>
    <scope>NUCLEOTIDE SEQUENCE [LARGE SCALE GENOMIC DNA]</scope>
    <source>
        <strain evidence="2 7">GH27</strain>
    </source>
</reference>
<evidence type="ECO:0000313" key="4">
    <source>
        <dbReference type="EMBL" id="STP30459.1"/>
    </source>
</evidence>
<dbReference type="EMBL" id="UGIF01000002">
    <property type="protein sequence ID" value="STP30459.1"/>
    <property type="molecule type" value="Genomic_DNA"/>
</dbReference>
<dbReference type="Proteomes" id="UP000326078">
    <property type="component" value="Unassembled WGS sequence"/>
</dbReference>
<keyword evidence="1" id="KW-0472">Membrane</keyword>
<accession>A0A2S7MET3</accession>
<evidence type="ECO:0000313" key="5">
    <source>
        <dbReference type="Proteomes" id="UP000252797"/>
    </source>
</evidence>
<gene>
    <name evidence="3" type="ORF">EA71_01624</name>
    <name evidence="2" type="ORF">F6X95_06795</name>
    <name evidence="4" type="ORF">NCTC8129_02704</name>
</gene>
<keyword evidence="1" id="KW-0812">Transmembrane</keyword>
<dbReference type="RefSeq" id="WP_081135447.1">
    <property type="nucleotide sequence ID" value="NZ_CABGIZ010000004.1"/>
</dbReference>
<evidence type="ECO:0000313" key="7">
    <source>
        <dbReference type="Proteomes" id="UP000326078"/>
    </source>
</evidence>
<dbReference type="Proteomes" id="UP000254070">
    <property type="component" value="Unassembled WGS sequence"/>
</dbReference>
<protein>
    <submittedName>
        <fullName evidence="3">Uncharacterized protein</fullName>
    </submittedName>
</protein>
<evidence type="ECO:0000313" key="2">
    <source>
        <dbReference type="EMBL" id="KAA9205721.1"/>
    </source>
</evidence>
<evidence type="ECO:0000313" key="3">
    <source>
        <dbReference type="EMBL" id="RCA10871.1"/>
    </source>
</evidence>
<keyword evidence="1" id="KW-1133">Transmembrane helix</keyword>
<evidence type="ECO:0000256" key="1">
    <source>
        <dbReference type="SAM" id="Phobius"/>
    </source>
</evidence>
<organism evidence="3 5">
    <name type="scientific">Enterococcus durans</name>
    <dbReference type="NCBI Taxonomy" id="53345"/>
    <lineage>
        <taxon>Bacteria</taxon>
        <taxon>Bacillati</taxon>
        <taxon>Bacillota</taxon>
        <taxon>Bacilli</taxon>
        <taxon>Lactobacillales</taxon>
        <taxon>Enterococcaceae</taxon>
        <taxon>Enterococcus</taxon>
    </lineage>
</organism>
<feature type="transmembrane region" description="Helical" evidence="1">
    <location>
        <begin position="30"/>
        <end position="48"/>
    </location>
</feature>
<dbReference type="STRING" id="53345.LIU_09430"/>
<dbReference type="EMBL" id="LEPB01000004">
    <property type="protein sequence ID" value="RCA10871.1"/>
    <property type="molecule type" value="Genomic_DNA"/>
</dbReference>
<name>A0A2S7MET3_9ENTE</name>
<evidence type="ECO:0000313" key="6">
    <source>
        <dbReference type="Proteomes" id="UP000254070"/>
    </source>
</evidence>
<reference evidence="4 6" key="2">
    <citation type="submission" date="2018-06" db="EMBL/GenBank/DDBJ databases">
        <authorList>
            <consortium name="Pathogen Informatics"/>
            <person name="Doyle S."/>
        </authorList>
    </citation>
    <scope>NUCLEOTIDE SEQUENCE [LARGE SCALE GENOMIC DNA]</scope>
    <source>
        <strain evidence="4 6">NCTC8129</strain>
    </source>
</reference>
<reference evidence="3 5" key="1">
    <citation type="submission" date="2015-06" db="EMBL/GenBank/DDBJ databases">
        <title>The Genome Sequence of Enterococcus durans 4EA1.</title>
        <authorList>
            <consortium name="The Broad Institute Genomics Platform"/>
            <consortium name="The Broad Institute Genome Sequencing Center for Infectious Disease"/>
            <person name="Earl A.M."/>
            <person name="Van Tyne D."/>
            <person name="Lebreton F."/>
            <person name="Saavedra J.T."/>
            <person name="Gilmore M.S."/>
            <person name="Manson Mcguire A."/>
            <person name="Clock S."/>
            <person name="Crupain M."/>
            <person name="Rangan U."/>
            <person name="Young S."/>
            <person name="Abouelleil A."/>
            <person name="Cao P."/>
            <person name="Chapman S.B."/>
            <person name="Griggs A."/>
            <person name="Priest M."/>
            <person name="Shea T."/>
            <person name="Wortman J."/>
            <person name="Nusbaum C."/>
            <person name="Birren B."/>
        </authorList>
    </citation>
    <scope>NUCLEOTIDE SEQUENCE [LARGE SCALE GENOMIC DNA]</scope>
    <source>
        <strain evidence="3 5">4EA1</strain>
    </source>
</reference>
<dbReference type="Proteomes" id="UP000252797">
    <property type="component" value="Unassembled WGS sequence"/>
</dbReference>